<dbReference type="Gene3D" id="3.30.70.920">
    <property type="match status" value="1"/>
</dbReference>
<dbReference type="PROSITE" id="PS50956">
    <property type="entry name" value="HTH_ASNC_2"/>
    <property type="match status" value="1"/>
</dbReference>
<dbReference type="InterPro" id="IPR036390">
    <property type="entry name" value="WH_DNA-bd_sf"/>
</dbReference>
<dbReference type="SMART" id="SM00344">
    <property type="entry name" value="HTH_ASNC"/>
    <property type="match status" value="1"/>
</dbReference>
<dbReference type="GO" id="GO:0043565">
    <property type="term" value="F:sequence-specific DNA binding"/>
    <property type="evidence" value="ECO:0007669"/>
    <property type="project" value="InterPro"/>
</dbReference>
<dbReference type="EMBL" id="CP045032">
    <property type="protein sequence ID" value="QFQ03307.1"/>
    <property type="molecule type" value="Genomic_DNA"/>
</dbReference>
<dbReference type="GO" id="GO:0005829">
    <property type="term" value="C:cytosol"/>
    <property type="evidence" value="ECO:0007669"/>
    <property type="project" value="TreeGrafter"/>
</dbReference>
<keyword evidence="6" id="KW-1185">Reference proteome</keyword>
<protein>
    <submittedName>
        <fullName evidence="5">DNA-binding transcriptional regulator AsnC</fullName>
    </submittedName>
</protein>
<evidence type="ECO:0000259" key="4">
    <source>
        <dbReference type="PROSITE" id="PS50956"/>
    </source>
</evidence>
<sequence>MDSKRRENNNPIWNLDTLDRKLIASVAQDPAAPYSQWAEDLGVSSRTIARRFGQLVRRKIVRVYGRTLPDFGGRVAWLARIHGSPSRLGPIGVELAELETTRWVRLSKDRGEMICGIITSPSAYTDILFRLHSVVPSRDIRIHQLLTVWGEPGSVTSGAESIDNVDRKLLAVYARDGRATASAVAAELHIDAATVSRHRRKLVESGVLYFEADVHPDALGTGGDVLLWLRVSPGHIEKLGRHLRSLRVTRFVAATSGEHQIVANVVLPTAADVIMFVDGLAGHGVTHVETVPMGYAYKRSAPPTMPARRTPTTS</sequence>
<dbReference type="Gene3D" id="1.10.10.10">
    <property type="entry name" value="Winged helix-like DNA-binding domain superfamily/Winged helix DNA-binding domain"/>
    <property type="match status" value="2"/>
</dbReference>
<keyword evidence="2 5" id="KW-0238">DNA-binding</keyword>
<evidence type="ECO:0000256" key="3">
    <source>
        <dbReference type="ARBA" id="ARBA00023163"/>
    </source>
</evidence>
<dbReference type="AlphaFoldDB" id="A0A5J6ZCL7"/>
<evidence type="ECO:0000313" key="6">
    <source>
        <dbReference type="Proteomes" id="UP000326711"/>
    </source>
</evidence>
<accession>A0A5J6ZCL7</accession>
<proteinExistence type="predicted"/>
<name>A0A5J6ZCL7_9CORY</name>
<dbReference type="PANTHER" id="PTHR30154">
    <property type="entry name" value="LEUCINE-RESPONSIVE REGULATORY PROTEIN"/>
    <property type="match status" value="1"/>
</dbReference>
<dbReference type="Pfam" id="PF13412">
    <property type="entry name" value="HTH_24"/>
    <property type="match status" value="1"/>
</dbReference>
<dbReference type="Pfam" id="PF13404">
    <property type="entry name" value="HTH_AsnC-type"/>
    <property type="match status" value="1"/>
</dbReference>
<dbReference type="InterPro" id="IPR036388">
    <property type="entry name" value="WH-like_DNA-bd_sf"/>
</dbReference>
<dbReference type="RefSeq" id="WP_151903559.1">
    <property type="nucleotide sequence ID" value="NZ_CP045032.1"/>
</dbReference>
<keyword evidence="3" id="KW-0804">Transcription</keyword>
<gene>
    <name evidence="5" type="ORF">CUROG_09835</name>
</gene>
<dbReference type="KEGG" id="cuo:CUROG_09835"/>
<dbReference type="InterPro" id="IPR000485">
    <property type="entry name" value="AsnC-type_HTH_dom"/>
</dbReference>
<dbReference type="Proteomes" id="UP000326711">
    <property type="component" value="Chromosome"/>
</dbReference>
<evidence type="ECO:0000256" key="2">
    <source>
        <dbReference type="ARBA" id="ARBA00023125"/>
    </source>
</evidence>
<dbReference type="PANTHER" id="PTHR30154:SF34">
    <property type="entry name" value="TRANSCRIPTIONAL REGULATOR AZLB"/>
    <property type="match status" value="1"/>
</dbReference>
<dbReference type="InterPro" id="IPR019888">
    <property type="entry name" value="Tscrpt_reg_AsnC-like"/>
</dbReference>
<organism evidence="5 6">
    <name type="scientific">Corynebacterium urogenitale</name>
    <dbReference type="NCBI Taxonomy" id="2487892"/>
    <lineage>
        <taxon>Bacteria</taxon>
        <taxon>Bacillati</taxon>
        <taxon>Actinomycetota</taxon>
        <taxon>Actinomycetes</taxon>
        <taxon>Mycobacteriales</taxon>
        <taxon>Corynebacteriaceae</taxon>
        <taxon>Corynebacterium</taxon>
    </lineage>
</organism>
<dbReference type="GO" id="GO:0043200">
    <property type="term" value="P:response to amino acid"/>
    <property type="evidence" value="ECO:0007669"/>
    <property type="project" value="TreeGrafter"/>
</dbReference>
<evidence type="ECO:0000256" key="1">
    <source>
        <dbReference type="ARBA" id="ARBA00023015"/>
    </source>
</evidence>
<feature type="domain" description="HTH asnC-type" evidence="4">
    <location>
        <begin position="162"/>
        <end position="222"/>
    </location>
</feature>
<reference evidence="6" key="1">
    <citation type="submission" date="2019-10" db="EMBL/GenBank/DDBJ databases">
        <title>Complete genome sequence of Corynebacterium urogenitalis DSM 108747, isolated from the genital tract of a cow.</title>
        <authorList>
            <person name="Ruckert C."/>
            <person name="Ballas P."/>
            <person name="Wagener K."/>
            <person name="Drillich M."/>
            <person name="Kaempfer P."/>
            <person name="Busse H.-J."/>
            <person name="Ehling-Schulz M."/>
        </authorList>
    </citation>
    <scope>NUCLEOTIDE SEQUENCE [LARGE SCALE GENOMIC DNA]</scope>
    <source>
        <strain evidence="6">LMM 1652</strain>
    </source>
</reference>
<dbReference type="SUPFAM" id="SSF46785">
    <property type="entry name" value="Winged helix' DNA-binding domain"/>
    <property type="match status" value="2"/>
</dbReference>
<dbReference type="OrthoDB" id="3453230at2"/>
<evidence type="ECO:0000313" key="5">
    <source>
        <dbReference type="EMBL" id="QFQ03307.1"/>
    </source>
</evidence>
<keyword evidence="1" id="KW-0805">Transcription regulation</keyword>